<name>A0A1E5QR16_9CYAN</name>
<dbReference type="InterPro" id="IPR000537">
    <property type="entry name" value="UbiA_prenyltransferase"/>
</dbReference>
<evidence type="ECO:0000256" key="4">
    <source>
        <dbReference type="ARBA" id="ARBA00023136"/>
    </source>
</evidence>
<dbReference type="AlphaFoldDB" id="A0A1E5QR16"/>
<comment type="subcellular location">
    <subcellularLocation>
        <location evidence="1">Membrane</location>
        <topology evidence="1">Multi-pass membrane protein</topology>
    </subcellularLocation>
</comment>
<accession>A0A1E5QR16</accession>
<feature type="transmembrane region" description="Helical" evidence="5">
    <location>
        <begin position="227"/>
        <end position="245"/>
    </location>
</feature>
<dbReference type="Gene3D" id="1.10.357.140">
    <property type="entry name" value="UbiA prenyltransferase"/>
    <property type="match status" value="1"/>
</dbReference>
<proteinExistence type="predicted"/>
<evidence type="ECO:0000256" key="3">
    <source>
        <dbReference type="ARBA" id="ARBA00022989"/>
    </source>
</evidence>
<gene>
    <name evidence="6" type="ORF">BH720_01335</name>
</gene>
<protein>
    <submittedName>
        <fullName evidence="6">Phosphoribose diphosphate--decaprenyl-phosphate phosphoribosyltransferase</fullName>
    </submittedName>
</protein>
<evidence type="ECO:0000256" key="5">
    <source>
        <dbReference type="SAM" id="Phobius"/>
    </source>
</evidence>
<evidence type="ECO:0000313" key="6">
    <source>
        <dbReference type="EMBL" id="OEJ77100.1"/>
    </source>
</evidence>
<dbReference type="GO" id="GO:0016020">
    <property type="term" value="C:membrane"/>
    <property type="evidence" value="ECO:0007669"/>
    <property type="project" value="UniProtKB-SubCell"/>
</dbReference>
<dbReference type="RefSeq" id="WP_069965340.1">
    <property type="nucleotide sequence ID" value="NZ_CM124774.1"/>
</dbReference>
<dbReference type="NCBIfam" id="NF008978">
    <property type="entry name" value="PRK12324.1-4"/>
    <property type="match status" value="1"/>
</dbReference>
<keyword evidence="4 5" id="KW-0472">Membrane</keyword>
<dbReference type="STRING" id="1781255.BH720_01335"/>
<dbReference type="CDD" id="cd13963">
    <property type="entry name" value="PT_UbiA_2"/>
    <property type="match status" value="1"/>
</dbReference>
<dbReference type="GO" id="GO:0016757">
    <property type="term" value="F:glycosyltransferase activity"/>
    <property type="evidence" value="ECO:0007669"/>
    <property type="project" value="UniProtKB-KW"/>
</dbReference>
<dbReference type="GO" id="GO:0016765">
    <property type="term" value="F:transferase activity, transferring alkyl or aryl (other than methyl) groups"/>
    <property type="evidence" value="ECO:0007669"/>
    <property type="project" value="InterPro"/>
</dbReference>
<reference evidence="6" key="1">
    <citation type="submission" date="2016-09" db="EMBL/GenBank/DDBJ databases">
        <title>Draft genome of thermotolerant cyanobacterium Desertifilum sp. strain IPPAS B-1220.</title>
        <authorList>
            <person name="Sinetova M.A."/>
            <person name="Bolakhan K."/>
            <person name="Zayadan B.K."/>
            <person name="Mironov K.S."/>
            <person name="Ustinova V."/>
            <person name="Kupriyanova E.V."/>
            <person name="Sidorov R.A."/>
            <person name="Skrypnik A.N."/>
            <person name="Gogoleva N.E."/>
            <person name="Gogolev Y.V."/>
            <person name="Los D.A."/>
        </authorList>
    </citation>
    <scope>NUCLEOTIDE SEQUENCE [LARGE SCALE GENOMIC DNA]</scope>
    <source>
        <strain evidence="6">IPPAS B-1220</strain>
    </source>
</reference>
<feature type="transmembrane region" description="Helical" evidence="5">
    <location>
        <begin position="74"/>
        <end position="97"/>
    </location>
</feature>
<organism evidence="6">
    <name type="scientific">Desertifilum tharense IPPAS B-1220</name>
    <dbReference type="NCBI Taxonomy" id="1781255"/>
    <lineage>
        <taxon>Bacteria</taxon>
        <taxon>Bacillati</taxon>
        <taxon>Cyanobacteriota</taxon>
        <taxon>Cyanophyceae</taxon>
        <taxon>Desertifilales</taxon>
        <taxon>Desertifilaceae</taxon>
        <taxon>Desertifilum</taxon>
    </lineage>
</organism>
<keyword evidence="6" id="KW-0328">Glycosyltransferase</keyword>
<dbReference type="InterPro" id="IPR044878">
    <property type="entry name" value="UbiA_sf"/>
</dbReference>
<keyword evidence="2 5" id="KW-0812">Transmembrane</keyword>
<dbReference type="Pfam" id="PF01040">
    <property type="entry name" value="UbiA"/>
    <property type="match status" value="1"/>
</dbReference>
<dbReference type="EMBL" id="MJGC01000016">
    <property type="protein sequence ID" value="OEJ77100.1"/>
    <property type="molecule type" value="Genomic_DNA"/>
</dbReference>
<comment type="caution">
    <text evidence="6">The sequence shown here is derived from an EMBL/GenBank/DDBJ whole genome shotgun (WGS) entry which is preliminary data.</text>
</comment>
<keyword evidence="3 5" id="KW-1133">Transmembrane helix</keyword>
<feature type="transmembrane region" description="Helical" evidence="5">
    <location>
        <begin position="151"/>
        <end position="171"/>
    </location>
</feature>
<feature type="transmembrane region" description="Helical" evidence="5">
    <location>
        <begin position="36"/>
        <end position="54"/>
    </location>
</feature>
<evidence type="ECO:0000256" key="1">
    <source>
        <dbReference type="ARBA" id="ARBA00004141"/>
    </source>
</evidence>
<feature type="transmembrane region" description="Helical" evidence="5">
    <location>
        <begin position="103"/>
        <end position="120"/>
    </location>
</feature>
<evidence type="ECO:0000256" key="2">
    <source>
        <dbReference type="ARBA" id="ARBA00022692"/>
    </source>
</evidence>
<keyword evidence="6" id="KW-0808">Transferase</keyword>
<feature type="transmembrane region" description="Helical" evidence="5">
    <location>
        <begin position="191"/>
        <end position="215"/>
    </location>
</feature>
<sequence length="296" mass="32293">MRHLLSALRVRQWTKNLLVFAAPLFAFEFTGESVGGSSLAFILFCGISSGFYLLNDIVDVEADRLHPVKCKRPIASGLVSIPLARSMAGILLLGTLFVAWMDGFNLGATLTGYAVLQLAYNFWLKQVAIWDIMAIALGFVLRAYAGGAATGIPISAWLLLCTAMLALFLGVEKRKAELRLGSRRGKTRAVLQQYSLPLLTRIESTVTTGAIMTYALWSSGPQVDGAATPWMMLTLPWVLYGIFRYQLLSDPRTSLGGNSERPEEILLNDIPILGTVMGWVLSSGLILGLHEKGIIN</sequence>
<dbReference type="OrthoDB" id="9803632at2"/>
<feature type="transmembrane region" description="Helical" evidence="5">
    <location>
        <begin position="127"/>
        <end position="145"/>
    </location>
</feature>